<protein>
    <recommendedName>
        <fullName evidence="1">Heterokaryon incompatibility domain-containing protein</fullName>
    </recommendedName>
</protein>
<keyword evidence="3" id="KW-1185">Reference proteome</keyword>
<dbReference type="AlphaFoldDB" id="M2QZN7"/>
<feature type="domain" description="Heterokaryon incompatibility" evidence="1">
    <location>
        <begin position="63"/>
        <end position="152"/>
    </location>
</feature>
<feature type="non-terminal residue" evidence="2">
    <location>
        <position position="197"/>
    </location>
</feature>
<reference evidence="2 3" key="1">
    <citation type="journal article" date="2012" name="Proc. Natl. Acad. Sci. U.S.A.">
        <title>Comparative genomics of Ceriporiopsis subvermispora and Phanerochaete chrysosporium provide insight into selective ligninolysis.</title>
        <authorList>
            <person name="Fernandez-Fueyo E."/>
            <person name="Ruiz-Duenas F.J."/>
            <person name="Ferreira P."/>
            <person name="Floudas D."/>
            <person name="Hibbett D.S."/>
            <person name="Canessa P."/>
            <person name="Larrondo L.F."/>
            <person name="James T.Y."/>
            <person name="Seelenfreund D."/>
            <person name="Lobos S."/>
            <person name="Polanco R."/>
            <person name="Tello M."/>
            <person name="Honda Y."/>
            <person name="Watanabe T."/>
            <person name="Watanabe T."/>
            <person name="Ryu J.S."/>
            <person name="Kubicek C.P."/>
            <person name="Schmoll M."/>
            <person name="Gaskell J."/>
            <person name="Hammel K.E."/>
            <person name="St John F.J."/>
            <person name="Vanden Wymelenberg A."/>
            <person name="Sabat G."/>
            <person name="Splinter BonDurant S."/>
            <person name="Syed K."/>
            <person name="Yadav J.S."/>
            <person name="Doddapaneni H."/>
            <person name="Subramanian V."/>
            <person name="Lavin J.L."/>
            <person name="Oguiza J.A."/>
            <person name="Perez G."/>
            <person name="Pisabarro A.G."/>
            <person name="Ramirez L."/>
            <person name="Santoyo F."/>
            <person name="Master E."/>
            <person name="Coutinho P.M."/>
            <person name="Henrissat B."/>
            <person name="Lombard V."/>
            <person name="Magnuson J.K."/>
            <person name="Kuees U."/>
            <person name="Hori C."/>
            <person name="Igarashi K."/>
            <person name="Samejima M."/>
            <person name="Held B.W."/>
            <person name="Barry K.W."/>
            <person name="LaButti K.M."/>
            <person name="Lapidus A."/>
            <person name="Lindquist E.A."/>
            <person name="Lucas S.M."/>
            <person name="Riley R."/>
            <person name="Salamov A.A."/>
            <person name="Hoffmeister D."/>
            <person name="Schwenk D."/>
            <person name="Hadar Y."/>
            <person name="Yarden O."/>
            <person name="de Vries R.P."/>
            <person name="Wiebenga A."/>
            <person name="Stenlid J."/>
            <person name="Eastwood D."/>
            <person name="Grigoriev I.V."/>
            <person name="Berka R.M."/>
            <person name="Blanchette R.A."/>
            <person name="Kersten P."/>
            <person name="Martinez A.T."/>
            <person name="Vicuna R."/>
            <person name="Cullen D."/>
        </authorList>
    </citation>
    <scope>NUCLEOTIDE SEQUENCE [LARGE SCALE GENOMIC DNA]</scope>
    <source>
        <strain evidence="2 3">B</strain>
    </source>
</reference>
<evidence type="ECO:0000259" key="1">
    <source>
        <dbReference type="Pfam" id="PF06985"/>
    </source>
</evidence>
<dbReference type="HOGENOM" id="CLU_093700_0_0_1"/>
<accession>M2QZN7</accession>
<dbReference type="PANTHER" id="PTHR33112:SF16">
    <property type="entry name" value="HETEROKARYON INCOMPATIBILITY DOMAIN-CONTAINING PROTEIN"/>
    <property type="match status" value="1"/>
</dbReference>
<dbReference type="STRING" id="914234.M2QZN7"/>
<dbReference type="Proteomes" id="UP000016930">
    <property type="component" value="Unassembled WGS sequence"/>
</dbReference>
<dbReference type="EMBL" id="KB445813">
    <property type="protein sequence ID" value="EMD32041.1"/>
    <property type="molecule type" value="Genomic_DNA"/>
</dbReference>
<dbReference type="InterPro" id="IPR010730">
    <property type="entry name" value="HET"/>
</dbReference>
<dbReference type="PANTHER" id="PTHR33112">
    <property type="entry name" value="DOMAIN PROTEIN, PUTATIVE-RELATED"/>
    <property type="match status" value="1"/>
</dbReference>
<sequence>MTSSIIFEIPLAYLENQSTLPVLDISSASTPCKFRLIDCVQFLRQGTLAIHEFSEFPVLNSAYSTISYVWRGNSIENGSHLGPTFAVAGAEDGDPVSIGVLRHACTAADREKVGYIWLDRLCIAQTNKDDKQWQIRHMFEIYQRCALCVVLPGGIQRLVHVHEPTSWISRGWTLQEALAPPRVEVIYAWDWGSGMFY</sequence>
<gene>
    <name evidence="2" type="ORF">CERSUDRAFT_59141</name>
</gene>
<dbReference type="OrthoDB" id="5303367at2759"/>
<dbReference type="Pfam" id="PF06985">
    <property type="entry name" value="HET"/>
    <property type="match status" value="1"/>
</dbReference>
<proteinExistence type="predicted"/>
<evidence type="ECO:0000313" key="3">
    <source>
        <dbReference type="Proteomes" id="UP000016930"/>
    </source>
</evidence>
<organism evidence="2 3">
    <name type="scientific">Ceriporiopsis subvermispora (strain B)</name>
    <name type="common">White-rot fungus</name>
    <name type="synonym">Gelatoporia subvermispora</name>
    <dbReference type="NCBI Taxonomy" id="914234"/>
    <lineage>
        <taxon>Eukaryota</taxon>
        <taxon>Fungi</taxon>
        <taxon>Dikarya</taxon>
        <taxon>Basidiomycota</taxon>
        <taxon>Agaricomycotina</taxon>
        <taxon>Agaricomycetes</taxon>
        <taxon>Polyporales</taxon>
        <taxon>Gelatoporiaceae</taxon>
        <taxon>Gelatoporia</taxon>
    </lineage>
</organism>
<name>M2QZN7_CERS8</name>
<evidence type="ECO:0000313" key="2">
    <source>
        <dbReference type="EMBL" id="EMD32041.1"/>
    </source>
</evidence>